<dbReference type="STRING" id="338963.Pcar_1799"/>
<keyword evidence="1" id="KW-0812">Transmembrane</keyword>
<evidence type="ECO:0000313" key="3">
    <source>
        <dbReference type="Proteomes" id="UP000002534"/>
    </source>
</evidence>
<evidence type="ECO:0000256" key="1">
    <source>
        <dbReference type="SAM" id="Phobius"/>
    </source>
</evidence>
<feature type="transmembrane region" description="Helical" evidence="1">
    <location>
        <begin position="131"/>
        <end position="149"/>
    </location>
</feature>
<feature type="transmembrane region" description="Helical" evidence="1">
    <location>
        <begin position="33"/>
        <end position="51"/>
    </location>
</feature>
<feature type="transmembrane region" description="Helical" evidence="1">
    <location>
        <begin position="430"/>
        <end position="449"/>
    </location>
</feature>
<feature type="transmembrane region" description="Helical" evidence="1">
    <location>
        <begin position="56"/>
        <end position="76"/>
    </location>
</feature>
<keyword evidence="1" id="KW-0472">Membrane</keyword>
<keyword evidence="3" id="KW-1185">Reference proteome</keyword>
<name>Q3A3L7_SYNC1</name>
<feature type="transmembrane region" description="Helical" evidence="1">
    <location>
        <begin position="186"/>
        <end position="203"/>
    </location>
</feature>
<proteinExistence type="predicted"/>
<keyword evidence="1" id="KW-1133">Transmembrane helix</keyword>
<gene>
    <name evidence="2" type="ordered locus">Pcar_1799</name>
</gene>
<evidence type="ECO:0000313" key="2">
    <source>
        <dbReference type="EMBL" id="ABA89040.1"/>
    </source>
</evidence>
<feature type="transmembrane region" description="Helical" evidence="1">
    <location>
        <begin position="231"/>
        <end position="249"/>
    </location>
</feature>
<feature type="transmembrane region" description="Helical" evidence="1">
    <location>
        <begin position="96"/>
        <end position="115"/>
    </location>
</feature>
<organism evidence="2 3">
    <name type="scientific">Syntrophotalea carbinolica (strain DSM 2380 / NBRC 103641 / GraBd1)</name>
    <name type="common">Pelobacter carbinolicus</name>
    <dbReference type="NCBI Taxonomy" id="338963"/>
    <lineage>
        <taxon>Bacteria</taxon>
        <taxon>Pseudomonadati</taxon>
        <taxon>Thermodesulfobacteriota</taxon>
        <taxon>Desulfuromonadia</taxon>
        <taxon>Desulfuromonadales</taxon>
        <taxon>Syntrophotaleaceae</taxon>
        <taxon>Syntrophotalea</taxon>
    </lineage>
</organism>
<reference evidence="3" key="1">
    <citation type="submission" date="2005-10" db="EMBL/GenBank/DDBJ databases">
        <title>Complete sequence of Pelobacter carbinolicus DSM 2380.</title>
        <authorList>
            <person name="Copeland A."/>
            <person name="Lucas S."/>
            <person name="Lapidus A."/>
            <person name="Barry K."/>
            <person name="Detter J.C."/>
            <person name="Glavina T."/>
            <person name="Hammon N."/>
            <person name="Israni S."/>
            <person name="Pitluck S."/>
            <person name="Chertkov O."/>
            <person name="Schmutz J."/>
            <person name="Larimer F."/>
            <person name="Land M."/>
            <person name="Kyrpides N."/>
            <person name="Ivanova N."/>
            <person name="Richardson P."/>
        </authorList>
    </citation>
    <scope>NUCLEOTIDE SEQUENCE [LARGE SCALE GENOMIC DNA]</scope>
    <source>
        <strain evidence="3">DSM 2380 / NBRC 103641 / GraBd1</strain>
    </source>
</reference>
<dbReference type="OrthoDB" id="8229713at2"/>
<feature type="transmembrane region" description="Helical" evidence="1">
    <location>
        <begin position="161"/>
        <end position="179"/>
    </location>
</feature>
<evidence type="ECO:0008006" key="4">
    <source>
        <dbReference type="Google" id="ProtNLM"/>
    </source>
</evidence>
<feature type="transmembrane region" description="Helical" evidence="1">
    <location>
        <begin position="375"/>
        <end position="395"/>
    </location>
</feature>
<dbReference type="RefSeq" id="WP_011341533.1">
    <property type="nucleotide sequence ID" value="NC_007498.2"/>
</dbReference>
<sequence>MKNNIKVALFFLFVCVGFSLSICNIFSSYNGLLWASGLSLVSAIIIFVVFFKMNKLLPLFFSLLFSIGYLIRGVIVGLNPSLLDDLCPKAPDELCFSFTVGLIGWFMFVLGALITGRPKRLECKYTYGKKYIIITNCLIIVGLFSRAVHQAYSNSSFSSTFLGQLSTIGFICMLSRLVVARKEEAKYIWAIIFIYSGLGLLSGQRAACFLPIIAVIICSILIEGQFKPKKLILNLGTVILLFVVSYPFLTQVKLVMSKQRVDAVGKERVTLAQDVMTSIEMKQDMPDGNVLTAFSSSILAVSKRMSHLEIGAVSVIRGVERWGFLGGRSFYHSLIQFIPRKIWKNKPFIGFGEEVYYLQYGNRFGAATVPIAVDFFMNFGFVSLIIGMAVVGYIYSLLNNIVIEKPSPFGIAYLSVIAFDLAYSGRGIPWSVFVIASYGMVCYFLARICKIRTQSVGM</sequence>
<protein>
    <recommendedName>
        <fullName evidence="4">O-antigen polysaccharide polymerase Wzy</fullName>
    </recommendedName>
</protein>
<dbReference type="KEGG" id="pca:Pcar_1799"/>
<reference evidence="2 3" key="2">
    <citation type="journal article" date="2012" name="BMC Genomics">
        <title>The genome of Pelobacter carbinolicus reveals surprising metabolic capabilities and physiological features.</title>
        <authorList>
            <person name="Aklujkar M."/>
            <person name="Haveman S.A."/>
            <person name="Didonato R.Jr."/>
            <person name="Chertkov O."/>
            <person name="Han C.S."/>
            <person name="Land M.L."/>
            <person name="Brown P."/>
            <person name="Lovley D.R."/>
        </authorList>
    </citation>
    <scope>NUCLEOTIDE SEQUENCE [LARGE SCALE GENOMIC DNA]</scope>
    <source>
        <strain evidence="3">DSM 2380 / NBRC 103641 / GraBd1</strain>
    </source>
</reference>
<dbReference type="EMBL" id="CP000142">
    <property type="protein sequence ID" value="ABA89040.1"/>
    <property type="molecule type" value="Genomic_DNA"/>
</dbReference>
<dbReference type="AlphaFoldDB" id="Q3A3L7"/>
<dbReference type="Proteomes" id="UP000002534">
    <property type="component" value="Chromosome"/>
</dbReference>
<dbReference type="HOGENOM" id="CLU_596972_0_0_7"/>
<accession>Q3A3L7</accession>